<dbReference type="RefSeq" id="WP_244526924.1">
    <property type="nucleotide sequence ID" value="NZ_FQYU01000026.1"/>
</dbReference>
<dbReference type="Gene3D" id="2.60.40.2340">
    <property type="match status" value="5"/>
</dbReference>
<keyword evidence="2" id="KW-1185">Reference proteome</keyword>
<proteinExistence type="predicted"/>
<evidence type="ECO:0000313" key="2">
    <source>
        <dbReference type="Proteomes" id="UP000184543"/>
    </source>
</evidence>
<reference evidence="2" key="1">
    <citation type="submission" date="2016-11" db="EMBL/GenBank/DDBJ databases">
        <authorList>
            <person name="Varghese N."/>
            <person name="Submissions S."/>
        </authorList>
    </citation>
    <scope>NUCLEOTIDE SEQUENCE [LARGE SCALE GENOMIC DNA]</scope>
    <source>
        <strain evidence="2">DSM 19858</strain>
    </source>
</reference>
<evidence type="ECO:0000313" key="1">
    <source>
        <dbReference type="EMBL" id="SHK08714.1"/>
    </source>
</evidence>
<gene>
    <name evidence="1" type="ORF">SAMN04488513_1261</name>
</gene>
<evidence type="ECO:0008006" key="3">
    <source>
        <dbReference type="Google" id="ProtNLM"/>
    </source>
</evidence>
<dbReference type="STRING" id="192903.SAMN04488513_1261"/>
<dbReference type="EMBL" id="FQYU01000026">
    <property type="protein sequence ID" value="SHK08714.1"/>
    <property type="molecule type" value="Genomic_DNA"/>
</dbReference>
<protein>
    <recommendedName>
        <fullName evidence="3">VCBS repeat-containing protein</fullName>
    </recommendedName>
</protein>
<dbReference type="Proteomes" id="UP000184543">
    <property type="component" value="Unassembled WGS sequence"/>
</dbReference>
<organism evidence="1 2">
    <name type="scientific">Pseudozobellia thermophila</name>
    <dbReference type="NCBI Taxonomy" id="192903"/>
    <lineage>
        <taxon>Bacteria</taxon>
        <taxon>Pseudomonadati</taxon>
        <taxon>Bacteroidota</taxon>
        <taxon>Flavobacteriia</taxon>
        <taxon>Flavobacteriales</taxon>
        <taxon>Flavobacteriaceae</taxon>
        <taxon>Pseudozobellia</taxon>
    </lineage>
</organism>
<sequence length="633" mass="65961">VSLPPGTDVTALVPTITFTGDSVSPESEVEQDFTDPVIYTVTQGDVSKEYTVTVEVATDTVDPEITLFSINGVEGILSGTDITVSLPSGTDVKSLAPAITYIGESVSPGPEVEQDFTDPVTYTVAQGDVSKEYTVTVEVAADTVDPEITLFSIDGVEGVISETDITVSLPPGTDVKSLAPVITYIGESVSPGSEVEQDFTDPVTYTVTQGDASKEYTVMVEVAAATAKEITGFSIGGVNGSFSGTGITVNLPSGTDVTSLVPAIAYTGESVSPGSGVEQDFTNPVTYTVTAEDGTTRDYIVTVNVAANTPPVAMDDDFTVAENATLNGSVFLDNGNGEDFDADGITVDLVNGSSVNVGATINGSNGGRFTISAGGDLSFDPNGDFDDLTEGQTAQTTVQYRITDGNGGNATAMVTVTVTGIDNGSADNDILQFTLSPTSGDATLDPSGHRVTMTVPFGTDLLVAPTNLVVSPGATVSPLGNVERDFSSPVVYTVTAENGDVQDWTVEITVEAPAPSISFDRSTGRYTAPSGSRVDVTISTDPKSKGVVSLKVYAQGGGQGANFLSLGYNFDEKIPMEDSGYFIMPENGEVYFSGQHEDLFDTYGQSTTNISIEHDTGYTEFINMDDSYQIPSN</sequence>
<dbReference type="AlphaFoldDB" id="A0A1M6PL68"/>
<feature type="non-terminal residue" evidence="1">
    <location>
        <position position="1"/>
    </location>
</feature>
<dbReference type="Pfam" id="PF17963">
    <property type="entry name" value="Big_9"/>
    <property type="match status" value="1"/>
</dbReference>
<name>A0A1M6PL68_9FLAO</name>
<accession>A0A1M6PL68</accession>